<reference evidence="6" key="1">
    <citation type="submission" date="2017-06" db="EMBL/GenBank/DDBJ databases">
        <authorList>
            <person name="Varghese N."/>
            <person name="Submissions S."/>
        </authorList>
    </citation>
    <scope>NUCLEOTIDE SEQUENCE [LARGE SCALE GENOMIC DNA]</scope>
    <source>
        <strain evidence="6">JCM 23211</strain>
    </source>
</reference>
<dbReference type="SUPFAM" id="SSF161219">
    <property type="entry name" value="CHY zinc finger-like"/>
    <property type="match status" value="1"/>
</dbReference>
<dbReference type="EMBL" id="FZOW01000008">
    <property type="protein sequence ID" value="SNS99869.1"/>
    <property type="molecule type" value="Genomic_DNA"/>
</dbReference>
<feature type="domain" description="CHY-type" evidence="4">
    <location>
        <begin position="37"/>
        <end position="117"/>
    </location>
</feature>
<dbReference type="Proteomes" id="UP000198327">
    <property type="component" value="Unassembled WGS sequence"/>
</dbReference>
<accession>A0A239J243</accession>
<dbReference type="InterPro" id="IPR052604">
    <property type="entry name" value="Mito_Tim_assembly_helper"/>
</dbReference>
<dbReference type="PANTHER" id="PTHR28082">
    <property type="entry name" value="ZINC FINGER PROTEIN"/>
    <property type="match status" value="1"/>
</dbReference>
<proteinExistence type="predicted"/>
<evidence type="ECO:0000259" key="4">
    <source>
        <dbReference type="PROSITE" id="PS51266"/>
    </source>
</evidence>
<evidence type="ECO:0000256" key="1">
    <source>
        <dbReference type="ARBA" id="ARBA00022723"/>
    </source>
</evidence>
<sequence>MFRRRTENPSEDSGLRITVDRASGVTSDSMVHVYGPTVDDQTRCIHYSTDLDVVAMEFHCCSKFYPCYLCHDESEDHPRTMWPRDSFDSPAVLCGVCITQISIADYLNVTECPQCSAAFNPGCRLHSHLYFDTSTT</sequence>
<dbReference type="InterPro" id="IPR037274">
    <property type="entry name" value="Znf_CHY_sf"/>
</dbReference>
<evidence type="ECO:0000256" key="2">
    <source>
        <dbReference type="ARBA" id="ARBA00022771"/>
    </source>
</evidence>
<evidence type="ECO:0000313" key="6">
    <source>
        <dbReference type="Proteomes" id="UP000198327"/>
    </source>
</evidence>
<dbReference type="PANTHER" id="PTHR28082:SF1">
    <property type="entry name" value="HELPER OF TIM PROTEIN 13"/>
    <property type="match status" value="1"/>
</dbReference>
<dbReference type="AlphaFoldDB" id="A0A239J243"/>
<gene>
    <name evidence="5" type="ORF">SAMN05421642_10812</name>
</gene>
<dbReference type="PROSITE" id="PS51266">
    <property type="entry name" value="ZF_CHY"/>
    <property type="match status" value="1"/>
</dbReference>
<dbReference type="STRING" id="398843.A3K89_18115"/>
<keyword evidence="3" id="KW-0862">Zinc</keyword>
<evidence type="ECO:0000313" key="5">
    <source>
        <dbReference type="EMBL" id="SNS99869.1"/>
    </source>
</evidence>
<name>A0A239J243_9NOCA</name>
<evidence type="ECO:0000256" key="3">
    <source>
        <dbReference type="ARBA" id="ARBA00022833"/>
    </source>
</evidence>
<organism evidence="5 6">
    <name type="scientific">Rhodococcoides kyotonense</name>
    <dbReference type="NCBI Taxonomy" id="398843"/>
    <lineage>
        <taxon>Bacteria</taxon>
        <taxon>Bacillati</taxon>
        <taxon>Actinomycetota</taxon>
        <taxon>Actinomycetes</taxon>
        <taxon>Mycobacteriales</taxon>
        <taxon>Nocardiaceae</taxon>
        <taxon>Rhodococcoides</taxon>
    </lineage>
</organism>
<dbReference type="GO" id="GO:0045041">
    <property type="term" value="P:protein import into mitochondrial intermembrane space"/>
    <property type="evidence" value="ECO:0007669"/>
    <property type="project" value="TreeGrafter"/>
</dbReference>
<dbReference type="InterPro" id="IPR008913">
    <property type="entry name" value="Znf_CHY"/>
</dbReference>
<keyword evidence="2" id="KW-0863">Zinc-finger</keyword>
<keyword evidence="6" id="KW-1185">Reference proteome</keyword>
<protein>
    <submittedName>
        <fullName evidence="5">Uncharacterized protein, contains Zn-finger domain of CHY type</fullName>
    </submittedName>
</protein>
<keyword evidence="1" id="KW-0479">Metal-binding</keyword>
<dbReference type="Pfam" id="PF05495">
    <property type="entry name" value="zf-CHY"/>
    <property type="match status" value="1"/>
</dbReference>
<dbReference type="GO" id="GO:0008270">
    <property type="term" value="F:zinc ion binding"/>
    <property type="evidence" value="ECO:0007669"/>
    <property type="project" value="UniProtKB-KW"/>
</dbReference>